<reference evidence="12" key="1">
    <citation type="submission" date="2025-08" db="UniProtKB">
        <authorList>
            <consortium name="RefSeq"/>
        </authorList>
    </citation>
    <scope>IDENTIFICATION</scope>
</reference>
<evidence type="ECO:0000256" key="4">
    <source>
        <dbReference type="ARBA" id="ARBA00022692"/>
    </source>
</evidence>
<evidence type="ECO:0000256" key="2">
    <source>
        <dbReference type="ARBA" id="ARBA00009657"/>
    </source>
</evidence>
<keyword evidence="11" id="KW-1185">Reference proteome</keyword>
<evidence type="ECO:0000259" key="9">
    <source>
        <dbReference type="PROSITE" id="PS50850"/>
    </source>
</evidence>
<feature type="transmembrane region" description="Helical" evidence="8">
    <location>
        <begin position="249"/>
        <end position="273"/>
    </location>
</feature>
<feature type="transmembrane region" description="Helical" evidence="8">
    <location>
        <begin position="403"/>
        <end position="423"/>
    </location>
</feature>
<dbReference type="GeneID" id="106815843"/>
<keyword evidence="6 8" id="KW-0472">Membrane</keyword>
<evidence type="ECO:0000313" key="11">
    <source>
        <dbReference type="Proteomes" id="UP000695022"/>
    </source>
</evidence>
<dbReference type="InterPro" id="IPR002350">
    <property type="entry name" value="Kazal_dom"/>
</dbReference>
<dbReference type="InterPro" id="IPR004156">
    <property type="entry name" value="OATP"/>
</dbReference>
<evidence type="ECO:0000256" key="7">
    <source>
        <dbReference type="ARBA" id="ARBA00023157"/>
    </source>
</evidence>
<proteinExistence type="inferred from homology"/>
<evidence type="ECO:0000259" key="10">
    <source>
        <dbReference type="PROSITE" id="PS51465"/>
    </source>
</evidence>
<dbReference type="PANTHER" id="PTHR11388:SF76">
    <property type="entry name" value="SOLUTE CARRIER ORGANIC ANION TRANSPORTER FAMILY MEMBER"/>
    <property type="match status" value="1"/>
</dbReference>
<keyword evidence="3" id="KW-1003">Cell membrane</keyword>
<dbReference type="InterPro" id="IPR036058">
    <property type="entry name" value="Kazal_dom_sf"/>
</dbReference>
<dbReference type="PROSITE" id="PS50850">
    <property type="entry name" value="MFS"/>
    <property type="match status" value="1"/>
</dbReference>
<dbReference type="Pfam" id="PF07648">
    <property type="entry name" value="Kazal_2"/>
    <property type="match status" value="1"/>
</dbReference>
<dbReference type="PROSITE" id="PS51465">
    <property type="entry name" value="KAZAL_2"/>
    <property type="match status" value="1"/>
</dbReference>
<feature type="transmembrane region" description="Helical" evidence="8">
    <location>
        <begin position="206"/>
        <end position="229"/>
    </location>
</feature>
<dbReference type="PANTHER" id="PTHR11388">
    <property type="entry name" value="ORGANIC ANION TRANSPORTER"/>
    <property type="match status" value="1"/>
</dbReference>
<gene>
    <name evidence="12" type="primary">LOC106815843</name>
</gene>
<evidence type="ECO:0000256" key="6">
    <source>
        <dbReference type="ARBA" id="ARBA00023136"/>
    </source>
</evidence>
<feature type="transmembrane region" description="Helical" evidence="8">
    <location>
        <begin position="105"/>
        <end position="127"/>
    </location>
</feature>
<evidence type="ECO:0000313" key="12">
    <source>
        <dbReference type="RefSeq" id="XP_014675848.1"/>
    </source>
</evidence>
<keyword evidence="5 8" id="KW-1133">Transmembrane helix</keyword>
<accession>A0ABM1EUH7</accession>
<dbReference type="RefSeq" id="XP_014675848.1">
    <property type="nucleotide sequence ID" value="XM_014820362.1"/>
</dbReference>
<dbReference type="SUPFAM" id="SSF103473">
    <property type="entry name" value="MFS general substrate transporter"/>
    <property type="match status" value="1"/>
</dbReference>
<feature type="transmembrane region" description="Helical" evidence="8">
    <location>
        <begin position="38"/>
        <end position="56"/>
    </location>
</feature>
<name>A0ABM1EUH7_PRICU</name>
<feature type="transmembrane region" description="Helical" evidence="8">
    <location>
        <begin position="76"/>
        <end position="93"/>
    </location>
</feature>
<sequence length="591" mass="63466">MALTQENTSATSDARKETSDPELRCYPTCLQPCADIKLFVLALSGVFICVGAFFAYRISVLSTLEKRFEFPSKKSGMLLIFNDLTEAIVVLVGSHFGGRSHRPRVIALLSAIFALGVFLTSVPHYIYGGGTYEERQSDTGLNLSAWRDTCVGVAMPDTCDVTPQTNKMAIGIIIIGQLILGIGCSSLFALGSSYIDDNVEPENSAFYLGITYTLRLFGPALGFVLGSIFTRLYVNLSDTNLTPSDPAWIGAWWLGFLLIAVLLAIISIPMAMFPKHLAVSTHERDHRVDRDALTSGQLTTSTETKGKPTGKSLTVHSKDLGTALLRLLTNKTYIFVLLGAIFDVYIIACYLVFLPKYLEAQFRVPAHKASMYTGLMGIMSSCLGILLSAYFMKRAKIQPKGGIAMIITGNLVTIVSLVIFAFLGCDNVDFAGGQLTDSGYDLTNNCSMSCECDRTSYAPVCGSDAVTYFSGCHAGCERMDGIAPHENYSDCACVGGDGTATHGTCDIGCSYLIPYLIVLVISSFVSAPTKIASITVKLSRIALAGGSEGANVVLQMACSVARLATTTLSSEQLLTIAPQSCVCKMESSIKI</sequence>
<dbReference type="CDD" id="cd17336">
    <property type="entry name" value="MFS_SLCO_OATP"/>
    <property type="match status" value="1"/>
</dbReference>
<dbReference type="Gene3D" id="1.20.1250.20">
    <property type="entry name" value="MFS general substrate transporter like domains"/>
    <property type="match status" value="1"/>
</dbReference>
<evidence type="ECO:0000256" key="3">
    <source>
        <dbReference type="ARBA" id="ARBA00022475"/>
    </source>
</evidence>
<protein>
    <recommendedName>
        <fullName evidence="8">Solute carrier organic anion transporter family member</fullName>
    </recommendedName>
</protein>
<dbReference type="Proteomes" id="UP000695022">
    <property type="component" value="Unplaced"/>
</dbReference>
<feature type="transmembrane region" description="Helical" evidence="8">
    <location>
        <begin position="170"/>
        <end position="194"/>
    </location>
</feature>
<evidence type="ECO:0000256" key="8">
    <source>
        <dbReference type="RuleBase" id="RU362056"/>
    </source>
</evidence>
<keyword evidence="7" id="KW-1015">Disulfide bond</keyword>
<evidence type="ECO:0000256" key="5">
    <source>
        <dbReference type="ARBA" id="ARBA00022989"/>
    </source>
</evidence>
<dbReference type="InterPro" id="IPR036259">
    <property type="entry name" value="MFS_trans_sf"/>
</dbReference>
<dbReference type="InterPro" id="IPR020846">
    <property type="entry name" value="MFS_dom"/>
</dbReference>
<organism evidence="11 12">
    <name type="scientific">Priapulus caudatus</name>
    <name type="common">Priapulid worm</name>
    <dbReference type="NCBI Taxonomy" id="37621"/>
    <lineage>
        <taxon>Eukaryota</taxon>
        <taxon>Metazoa</taxon>
        <taxon>Ecdysozoa</taxon>
        <taxon>Scalidophora</taxon>
        <taxon>Priapulida</taxon>
        <taxon>Priapulimorpha</taxon>
        <taxon>Priapulimorphida</taxon>
        <taxon>Priapulidae</taxon>
        <taxon>Priapulus</taxon>
    </lineage>
</organism>
<dbReference type="NCBIfam" id="TIGR00805">
    <property type="entry name" value="oat"/>
    <property type="match status" value="1"/>
</dbReference>
<feature type="transmembrane region" description="Helical" evidence="8">
    <location>
        <begin position="333"/>
        <end position="353"/>
    </location>
</feature>
<keyword evidence="8" id="KW-0406">Ion transport</keyword>
<comment type="caution">
    <text evidence="8">Lacks conserved residue(s) required for the propagation of feature annotation.</text>
</comment>
<keyword evidence="4 8" id="KW-0812">Transmembrane</keyword>
<feature type="transmembrane region" description="Helical" evidence="8">
    <location>
        <begin position="373"/>
        <end position="391"/>
    </location>
</feature>
<dbReference type="SUPFAM" id="SSF100895">
    <property type="entry name" value="Kazal-type serine protease inhibitors"/>
    <property type="match status" value="1"/>
</dbReference>
<comment type="similarity">
    <text evidence="2 8">Belongs to the organo anion transporter (TC 2.A.60) family.</text>
</comment>
<dbReference type="Gene3D" id="3.30.60.30">
    <property type="match status" value="1"/>
</dbReference>
<keyword evidence="8" id="KW-0813">Transport</keyword>
<feature type="domain" description="Kazal-like" evidence="10">
    <location>
        <begin position="440"/>
        <end position="495"/>
    </location>
</feature>
<comment type="subcellular location">
    <subcellularLocation>
        <location evidence="1 8">Cell membrane</location>
        <topology evidence="1 8">Multi-pass membrane protein</topology>
    </subcellularLocation>
</comment>
<dbReference type="Pfam" id="PF03137">
    <property type="entry name" value="OATP"/>
    <property type="match status" value="1"/>
</dbReference>
<evidence type="ECO:0000256" key="1">
    <source>
        <dbReference type="ARBA" id="ARBA00004651"/>
    </source>
</evidence>
<feature type="domain" description="Major facilitator superfamily (MFS) profile" evidence="9">
    <location>
        <begin position="37"/>
        <end position="591"/>
    </location>
</feature>